<comment type="caution">
    <text evidence="7">The sequence shown here is derived from an EMBL/GenBank/DDBJ whole genome shotgun (WGS) entry which is preliminary data.</text>
</comment>
<evidence type="ECO:0000313" key="7">
    <source>
        <dbReference type="EMBL" id="KAG2433092.1"/>
    </source>
</evidence>
<keyword evidence="4" id="KW-0175">Coiled coil</keyword>
<dbReference type="Proteomes" id="UP000613740">
    <property type="component" value="Unassembled WGS sequence"/>
</dbReference>
<dbReference type="GO" id="GO:0005654">
    <property type="term" value="C:nucleoplasm"/>
    <property type="evidence" value="ECO:0007669"/>
    <property type="project" value="UniProtKB-SubCell"/>
</dbReference>
<proteinExistence type="inferred from homology"/>
<evidence type="ECO:0000313" key="8">
    <source>
        <dbReference type="Proteomes" id="UP000613740"/>
    </source>
</evidence>
<dbReference type="GO" id="GO:0000466">
    <property type="term" value="P:maturation of 5.8S rRNA from tricistronic rRNA transcript (SSU-rRNA, 5.8S rRNA, LSU-rRNA)"/>
    <property type="evidence" value="ECO:0007669"/>
    <property type="project" value="UniProtKB-UniRule"/>
</dbReference>
<feature type="compositionally biased region" description="Acidic residues" evidence="5">
    <location>
        <begin position="652"/>
        <end position="689"/>
    </location>
</feature>
<dbReference type="InterPro" id="IPR036420">
    <property type="entry name" value="BRCT_dom_sf"/>
</dbReference>
<dbReference type="PANTHER" id="PTHR12221:SF6">
    <property type="entry name" value="PESCADILLO HOMOLOG"/>
    <property type="match status" value="1"/>
</dbReference>
<evidence type="ECO:0000256" key="2">
    <source>
        <dbReference type="ARBA" id="ARBA00022552"/>
    </source>
</evidence>
<reference evidence="7" key="1">
    <citation type="journal article" date="2020" name="bioRxiv">
        <title>Comparative genomics of Chlamydomonas.</title>
        <authorList>
            <person name="Craig R.J."/>
            <person name="Hasan A.R."/>
            <person name="Ness R.W."/>
            <person name="Keightley P.D."/>
        </authorList>
    </citation>
    <scope>NUCLEOTIDE SEQUENCE</scope>
    <source>
        <strain evidence="7">CCAP 11/173</strain>
    </source>
</reference>
<dbReference type="FunFam" id="3.40.50.10190:FF:000002">
    <property type="entry name" value="Pescadillo homolog"/>
    <property type="match status" value="1"/>
</dbReference>
<feature type="compositionally biased region" description="Low complexity" evidence="5">
    <location>
        <begin position="388"/>
        <end position="409"/>
    </location>
</feature>
<dbReference type="SUPFAM" id="SSF52113">
    <property type="entry name" value="BRCT domain"/>
    <property type="match status" value="1"/>
</dbReference>
<dbReference type="AlphaFoldDB" id="A0A835VXM1"/>
<dbReference type="GO" id="GO:0030687">
    <property type="term" value="C:preribosome, large subunit precursor"/>
    <property type="evidence" value="ECO:0007669"/>
    <property type="project" value="UniProtKB-UniRule"/>
</dbReference>
<keyword evidence="8" id="KW-1185">Reference proteome</keyword>
<dbReference type="OrthoDB" id="10264910at2759"/>
<gene>
    <name evidence="7" type="ORF">HYH02_012795</name>
</gene>
<name>A0A835VXM1_9CHLO</name>
<feature type="compositionally biased region" description="Acidic residues" evidence="5">
    <location>
        <begin position="331"/>
        <end position="387"/>
    </location>
</feature>
<dbReference type="GO" id="GO:0043021">
    <property type="term" value="F:ribonucleoprotein complex binding"/>
    <property type="evidence" value="ECO:0007669"/>
    <property type="project" value="UniProtKB-UniRule"/>
</dbReference>
<feature type="compositionally biased region" description="Acidic residues" evidence="5">
    <location>
        <begin position="412"/>
        <end position="422"/>
    </location>
</feature>
<dbReference type="Pfam" id="PF06732">
    <property type="entry name" value="Pescadillo_N"/>
    <property type="match status" value="1"/>
</dbReference>
<dbReference type="GO" id="GO:0070545">
    <property type="term" value="C:PeBoW complex"/>
    <property type="evidence" value="ECO:0007669"/>
    <property type="project" value="TreeGrafter"/>
</dbReference>
<comment type="function">
    <text evidence="4">Required for maturation of ribosomal RNAs and formation of the large ribosomal subunit.</text>
</comment>
<feature type="region of interest" description="Disordered" evidence="5">
    <location>
        <begin position="781"/>
        <end position="833"/>
    </location>
</feature>
<evidence type="ECO:0000256" key="1">
    <source>
        <dbReference type="ARBA" id="ARBA00022517"/>
    </source>
</evidence>
<keyword evidence="1 4" id="KW-0690">Ribosome biogenesis</keyword>
<dbReference type="GO" id="GO:0000463">
    <property type="term" value="P:maturation of LSU-rRNA from tricistronic rRNA transcript (SSU-rRNA, 5.8S rRNA, LSU-rRNA)"/>
    <property type="evidence" value="ECO:0007669"/>
    <property type="project" value="UniProtKB-UniRule"/>
</dbReference>
<feature type="coiled-coil region" evidence="4">
    <location>
        <begin position="738"/>
        <end position="765"/>
    </location>
</feature>
<protein>
    <recommendedName>
        <fullName evidence="4">Pescadillo homolog</fullName>
    </recommendedName>
</protein>
<dbReference type="InterPro" id="IPR010613">
    <property type="entry name" value="PES"/>
</dbReference>
<dbReference type="PROSITE" id="PS50172">
    <property type="entry name" value="BRCT"/>
    <property type="match status" value="1"/>
</dbReference>
<dbReference type="CDD" id="cd17709">
    <property type="entry name" value="BRCT_pescadillo_like"/>
    <property type="match status" value="1"/>
</dbReference>
<dbReference type="EMBL" id="JAEHOD010000064">
    <property type="protein sequence ID" value="KAG2433092.1"/>
    <property type="molecule type" value="Genomic_DNA"/>
</dbReference>
<feature type="domain" description="BRCT" evidence="6">
    <location>
        <begin position="458"/>
        <end position="548"/>
    </location>
</feature>
<evidence type="ECO:0000259" key="6">
    <source>
        <dbReference type="PROSITE" id="PS50172"/>
    </source>
</evidence>
<dbReference type="InterPro" id="IPR001357">
    <property type="entry name" value="BRCT_dom"/>
</dbReference>
<feature type="compositionally biased region" description="Low complexity" evidence="5">
    <location>
        <begin position="425"/>
        <end position="443"/>
    </location>
</feature>
<keyword evidence="2 4" id="KW-0698">rRNA processing</keyword>
<feature type="compositionally biased region" description="Basic and acidic residues" evidence="5">
    <location>
        <begin position="813"/>
        <end position="827"/>
    </location>
</feature>
<sequence length="833" mass="88910">MGKKLKKGKSGNAAQYITRTQAVRKLQLRLSEFRRLCILKGVHPREPKKKPKGANKTYYHLKDINWLAHEPLLNTFRNIKAHDRKVRKARAKQNKELAKRLAALTPTYRLDHLVKERYPSFVDALRDLDDALTMVHLFATLPAESKYDIPTRAVQLSRRLALEWQAYVVRSGALRRVFVSVKGYYFQAEILGQAVTWLVPHALSQVLPPDVDYKVMLTFLEFYNTLLQFVNFKLYHNLGLRYPPVLDRKLEEAAAELAAIMQEIAGMRDTAEVDRAAEAAAIAAADGDEAAAEAAAAAADPTMRARIESLQTRLREIVGTGKAAGGGEGAGAEDEADDDDGEEEAEPEEVDSEAGDEDDDDVPVLDSGGEDDDNEEEDDDEDDEEAEAAATRNTAAARSGGRASTSAAALLGDDDDDEDDDMPLARAAPDADGDADAGTRAAGGACGPGVDPSDEAAVCGSLFRGRIFFLGREVPREPLMLVIRAFGGVAAWDGEGSPYAETDEAVTHQVVDRPKQGHKFLSREYVQPQWVFDSANFRVLMPSDLYAPGAVPPPHLSPFVGEADEDGYTPDFAKTVRRLQDAANAARLRAAGLALKGADGSEFVGEGADGAAADGGDGAAGEDLAAAERQYASELAKEVKQAAKRKRGGEAAADDDEEEEDEDEEASGSEGEDEEDEDDEEEEDEEEEERPAKKSKPAAKGKAADKKGGAAAKPGGKDEDDEAAMADIMMTRKARKMYNNMKQKEAAKQERVQQLEAKKAKLAAAGAAGPMGQVAAGSKAGAKAAAAPAAAGKGGKAAAAGKGKEAAAPAKGKGKEAAGKGGKDAAPAKRQRR</sequence>
<keyword evidence="3 4" id="KW-0539">Nucleus</keyword>
<feature type="region of interest" description="Disordered" evidence="5">
    <location>
        <begin position="320"/>
        <end position="448"/>
    </location>
</feature>
<dbReference type="GO" id="GO:0003723">
    <property type="term" value="F:RNA binding"/>
    <property type="evidence" value="ECO:0007669"/>
    <property type="project" value="TreeGrafter"/>
</dbReference>
<dbReference type="Gene3D" id="3.40.50.10190">
    <property type="entry name" value="BRCT domain"/>
    <property type="match status" value="1"/>
</dbReference>
<feature type="compositionally biased region" description="Low complexity" evidence="5">
    <location>
        <begin position="781"/>
        <end position="811"/>
    </location>
</feature>
<comment type="similarity">
    <text evidence="4">Belongs to the pescadillo family.</text>
</comment>
<accession>A0A835VXM1</accession>
<evidence type="ECO:0000256" key="4">
    <source>
        <dbReference type="HAMAP-Rule" id="MF_03028"/>
    </source>
</evidence>
<feature type="region of interest" description="Disordered" evidence="5">
    <location>
        <begin position="642"/>
        <end position="727"/>
    </location>
</feature>
<evidence type="ECO:0000256" key="5">
    <source>
        <dbReference type="SAM" id="MobiDB-lite"/>
    </source>
</evidence>
<organism evidence="7 8">
    <name type="scientific">Chlamydomonas schloesseri</name>
    <dbReference type="NCBI Taxonomy" id="2026947"/>
    <lineage>
        <taxon>Eukaryota</taxon>
        <taxon>Viridiplantae</taxon>
        <taxon>Chlorophyta</taxon>
        <taxon>core chlorophytes</taxon>
        <taxon>Chlorophyceae</taxon>
        <taxon>CS clade</taxon>
        <taxon>Chlamydomonadales</taxon>
        <taxon>Chlamydomonadaceae</taxon>
        <taxon>Chlamydomonas</taxon>
    </lineage>
</organism>
<comment type="subcellular location">
    <subcellularLocation>
        <location evidence="4">Nucleus</location>
        <location evidence="4">Nucleolus</location>
    </subcellularLocation>
    <subcellularLocation>
        <location evidence="4">Nucleus</location>
        <location evidence="4">Nucleoplasm</location>
    </subcellularLocation>
</comment>
<dbReference type="HAMAP" id="MF_03028">
    <property type="entry name" value="Pescadillo"/>
    <property type="match status" value="1"/>
</dbReference>
<dbReference type="PANTHER" id="PTHR12221">
    <property type="entry name" value="PESCADILLO - RELATED"/>
    <property type="match status" value="1"/>
</dbReference>
<evidence type="ECO:0000256" key="3">
    <source>
        <dbReference type="ARBA" id="ARBA00023242"/>
    </source>
</evidence>